<accession>A0ABW1LNB8</accession>
<dbReference type="Pfam" id="PF08448">
    <property type="entry name" value="PAS_4"/>
    <property type="match status" value="1"/>
</dbReference>
<feature type="domain" description="PAS" evidence="9">
    <location>
        <begin position="62"/>
        <end position="132"/>
    </location>
</feature>
<dbReference type="Gene3D" id="3.30.450.20">
    <property type="entry name" value="PAS domain"/>
    <property type="match status" value="1"/>
</dbReference>
<keyword evidence="7" id="KW-0902">Two-component regulatory system</keyword>
<evidence type="ECO:0000313" key="12">
    <source>
        <dbReference type="Proteomes" id="UP001596135"/>
    </source>
</evidence>
<dbReference type="SMART" id="SM00388">
    <property type="entry name" value="HisKA"/>
    <property type="match status" value="1"/>
</dbReference>
<sequence length="424" mass="46115">MRASFSGVQGRVADRWGSTADTVLVAAVSACLAATSYSVLRYRRARRVVAGHVEVDRALAETTERYRALFDFHPDGIFSLSLEGRFTSANEASERLSGYTEDELVGMAFRELLPDDQLEPVTSSFEEVVARRSRHLEASIVHREGHRVDLSLTGLPIIVDDEIVGVFGIAEDITARLQLQREIEDARSVAEEANQAKSLFLATMSHEVRTPLTSVIAASEMLDDTGLDDTQRKLTDVLHRSGTRALRLVEDILDFSRVEAGKTRLEPVAFDPTTVLDETFAPALEAGRARGLTVEASYGELPPLVVGDPGRVAQVVTNLLDNAVKFTDAGRVRLTARAKQTGTGVDLHVEVSDTGIGMTDEQVRMVFEPFQQADSSITRRYGGTGLGLAICRQLVALMDGGFDVESTPGRGTTFALRLPLGVPD</sequence>
<evidence type="ECO:0000256" key="2">
    <source>
        <dbReference type="ARBA" id="ARBA00004236"/>
    </source>
</evidence>
<name>A0ABW1LNB8_9ACTN</name>
<dbReference type="SMART" id="SM00091">
    <property type="entry name" value="PAS"/>
    <property type="match status" value="1"/>
</dbReference>
<dbReference type="PRINTS" id="PR00344">
    <property type="entry name" value="BCTRLSENSOR"/>
</dbReference>
<dbReference type="InterPro" id="IPR000700">
    <property type="entry name" value="PAS-assoc_C"/>
</dbReference>
<dbReference type="CDD" id="cd00082">
    <property type="entry name" value="HisKA"/>
    <property type="match status" value="1"/>
</dbReference>
<reference evidence="12" key="1">
    <citation type="journal article" date="2019" name="Int. J. Syst. Evol. Microbiol.">
        <title>The Global Catalogue of Microorganisms (GCM) 10K type strain sequencing project: providing services to taxonomists for standard genome sequencing and annotation.</title>
        <authorList>
            <consortium name="The Broad Institute Genomics Platform"/>
            <consortium name="The Broad Institute Genome Sequencing Center for Infectious Disease"/>
            <person name="Wu L."/>
            <person name="Ma J."/>
        </authorList>
    </citation>
    <scope>NUCLEOTIDE SEQUENCE [LARGE SCALE GENOMIC DNA]</scope>
    <source>
        <strain evidence="12">CCUG 54522</strain>
    </source>
</reference>
<comment type="catalytic activity">
    <reaction evidence="1">
        <text>ATP + protein L-histidine = ADP + protein N-phospho-L-histidine.</text>
        <dbReference type="EC" id="2.7.13.3"/>
    </reaction>
</comment>
<evidence type="ECO:0000256" key="5">
    <source>
        <dbReference type="ARBA" id="ARBA00022679"/>
    </source>
</evidence>
<feature type="domain" description="Histidine kinase" evidence="8">
    <location>
        <begin position="203"/>
        <end position="422"/>
    </location>
</feature>
<dbReference type="RefSeq" id="WP_379156485.1">
    <property type="nucleotide sequence ID" value="NZ_JBHSRJ010000005.1"/>
</dbReference>
<dbReference type="PROSITE" id="PS50113">
    <property type="entry name" value="PAC"/>
    <property type="match status" value="1"/>
</dbReference>
<dbReference type="EMBL" id="JBHSRJ010000005">
    <property type="protein sequence ID" value="MFC6044687.1"/>
    <property type="molecule type" value="Genomic_DNA"/>
</dbReference>
<comment type="caution">
    <text evidence="11">The sequence shown here is derived from an EMBL/GenBank/DDBJ whole genome shotgun (WGS) entry which is preliminary data.</text>
</comment>
<protein>
    <recommendedName>
        <fullName evidence="3">histidine kinase</fullName>
        <ecNumber evidence="3">2.7.13.3</ecNumber>
    </recommendedName>
</protein>
<evidence type="ECO:0000256" key="7">
    <source>
        <dbReference type="ARBA" id="ARBA00023012"/>
    </source>
</evidence>
<dbReference type="InterPro" id="IPR036097">
    <property type="entry name" value="HisK_dim/P_sf"/>
</dbReference>
<dbReference type="EC" id="2.7.13.3" evidence="3"/>
<dbReference type="InterPro" id="IPR003661">
    <property type="entry name" value="HisK_dim/P_dom"/>
</dbReference>
<dbReference type="InterPro" id="IPR035965">
    <property type="entry name" value="PAS-like_dom_sf"/>
</dbReference>
<keyword evidence="12" id="KW-1185">Reference proteome</keyword>
<dbReference type="CDD" id="cd00130">
    <property type="entry name" value="PAS"/>
    <property type="match status" value="1"/>
</dbReference>
<dbReference type="InterPro" id="IPR036890">
    <property type="entry name" value="HATPase_C_sf"/>
</dbReference>
<dbReference type="InterPro" id="IPR005467">
    <property type="entry name" value="His_kinase_dom"/>
</dbReference>
<dbReference type="Gene3D" id="1.10.287.130">
    <property type="match status" value="1"/>
</dbReference>
<dbReference type="PANTHER" id="PTHR43047">
    <property type="entry name" value="TWO-COMPONENT HISTIDINE PROTEIN KINASE"/>
    <property type="match status" value="1"/>
</dbReference>
<gene>
    <name evidence="11" type="ORF">ACFPYL_16470</name>
</gene>
<evidence type="ECO:0000259" key="8">
    <source>
        <dbReference type="PROSITE" id="PS50109"/>
    </source>
</evidence>
<evidence type="ECO:0000256" key="3">
    <source>
        <dbReference type="ARBA" id="ARBA00012438"/>
    </source>
</evidence>
<dbReference type="SUPFAM" id="SSF55785">
    <property type="entry name" value="PYP-like sensor domain (PAS domain)"/>
    <property type="match status" value="1"/>
</dbReference>
<keyword evidence="4" id="KW-0597">Phosphoprotein</keyword>
<dbReference type="SUPFAM" id="SSF55874">
    <property type="entry name" value="ATPase domain of HSP90 chaperone/DNA topoisomerase II/histidine kinase"/>
    <property type="match status" value="1"/>
</dbReference>
<dbReference type="Proteomes" id="UP001596135">
    <property type="component" value="Unassembled WGS sequence"/>
</dbReference>
<dbReference type="Gene3D" id="3.30.565.10">
    <property type="entry name" value="Histidine kinase-like ATPase, C-terminal domain"/>
    <property type="match status" value="1"/>
</dbReference>
<keyword evidence="5" id="KW-0808">Transferase</keyword>
<keyword evidence="6 11" id="KW-0418">Kinase</keyword>
<feature type="domain" description="PAC" evidence="10">
    <location>
        <begin position="134"/>
        <end position="185"/>
    </location>
</feature>
<dbReference type="PROSITE" id="PS50112">
    <property type="entry name" value="PAS"/>
    <property type="match status" value="1"/>
</dbReference>
<evidence type="ECO:0000313" key="11">
    <source>
        <dbReference type="EMBL" id="MFC6044687.1"/>
    </source>
</evidence>
<dbReference type="InterPro" id="IPR013656">
    <property type="entry name" value="PAS_4"/>
</dbReference>
<evidence type="ECO:0000256" key="4">
    <source>
        <dbReference type="ARBA" id="ARBA00022553"/>
    </source>
</evidence>
<dbReference type="SMART" id="SM00387">
    <property type="entry name" value="HATPase_c"/>
    <property type="match status" value="1"/>
</dbReference>
<proteinExistence type="predicted"/>
<dbReference type="GO" id="GO:0016301">
    <property type="term" value="F:kinase activity"/>
    <property type="evidence" value="ECO:0007669"/>
    <property type="project" value="UniProtKB-KW"/>
</dbReference>
<evidence type="ECO:0000259" key="10">
    <source>
        <dbReference type="PROSITE" id="PS50113"/>
    </source>
</evidence>
<dbReference type="InterPro" id="IPR000014">
    <property type="entry name" value="PAS"/>
</dbReference>
<evidence type="ECO:0000259" key="9">
    <source>
        <dbReference type="PROSITE" id="PS50112"/>
    </source>
</evidence>
<evidence type="ECO:0000256" key="1">
    <source>
        <dbReference type="ARBA" id="ARBA00000085"/>
    </source>
</evidence>
<organism evidence="11 12">
    <name type="scientific">Nocardioides hankookensis</name>
    <dbReference type="NCBI Taxonomy" id="443157"/>
    <lineage>
        <taxon>Bacteria</taxon>
        <taxon>Bacillati</taxon>
        <taxon>Actinomycetota</taxon>
        <taxon>Actinomycetes</taxon>
        <taxon>Propionibacteriales</taxon>
        <taxon>Nocardioidaceae</taxon>
        <taxon>Nocardioides</taxon>
    </lineage>
</organism>
<dbReference type="NCBIfam" id="TIGR00229">
    <property type="entry name" value="sensory_box"/>
    <property type="match status" value="1"/>
</dbReference>
<comment type="subcellular location">
    <subcellularLocation>
        <location evidence="2">Cell membrane</location>
    </subcellularLocation>
</comment>
<dbReference type="InterPro" id="IPR003594">
    <property type="entry name" value="HATPase_dom"/>
</dbReference>
<dbReference type="InterPro" id="IPR004358">
    <property type="entry name" value="Sig_transdc_His_kin-like_C"/>
</dbReference>
<evidence type="ECO:0000256" key="6">
    <source>
        <dbReference type="ARBA" id="ARBA00022777"/>
    </source>
</evidence>
<dbReference type="Pfam" id="PF02518">
    <property type="entry name" value="HATPase_c"/>
    <property type="match status" value="1"/>
</dbReference>
<dbReference type="SUPFAM" id="SSF47384">
    <property type="entry name" value="Homodimeric domain of signal transducing histidine kinase"/>
    <property type="match status" value="1"/>
</dbReference>
<dbReference type="CDD" id="cd16922">
    <property type="entry name" value="HATPase_EvgS-ArcB-TorS-like"/>
    <property type="match status" value="1"/>
</dbReference>
<dbReference type="PROSITE" id="PS50109">
    <property type="entry name" value="HIS_KIN"/>
    <property type="match status" value="1"/>
</dbReference>
<dbReference type="Pfam" id="PF00512">
    <property type="entry name" value="HisKA"/>
    <property type="match status" value="1"/>
</dbReference>